<reference evidence="2 3" key="1">
    <citation type="submission" date="2024-09" db="EMBL/GenBank/DDBJ databases">
        <title>Chromosome-scale assembly of Riccia fluitans.</title>
        <authorList>
            <person name="Paukszto L."/>
            <person name="Sawicki J."/>
            <person name="Karawczyk K."/>
            <person name="Piernik-Szablinska J."/>
            <person name="Szczecinska M."/>
            <person name="Mazdziarz M."/>
        </authorList>
    </citation>
    <scope>NUCLEOTIDE SEQUENCE [LARGE SCALE GENOMIC DNA]</scope>
    <source>
        <strain evidence="2">Rf_01</strain>
        <tissue evidence="2">Aerial parts of the thallus</tissue>
    </source>
</reference>
<organism evidence="2 3">
    <name type="scientific">Riccia fluitans</name>
    <dbReference type="NCBI Taxonomy" id="41844"/>
    <lineage>
        <taxon>Eukaryota</taxon>
        <taxon>Viridiplantae</taxon>
        <taxon>Streptophyta</taxon>
        <taxon>Embryophyta</taxon>
        <taxon>Marchantiophyta</taxon>
        <taxon>Marchantiopsida</taxon>
        <taxon>Marchantiidae</taxon>
        <taxon>Marchantiales</taxon>
        <taxon>Ricciaceae</taxon>
        <taxon>Riccia</taxon>
    </lineage>
</organism>
<accession>A0ABD1Y8I2</accession>
<evidence type="ECO:0000313" key="3">
    <source>
        <dbReference type="Proteomes" id="UP001605036"/>
    </source>
</evidence>
<dbReference type="AlphaFoldDB" id="A0ABD1Y8I2"/>
<evidence type="ECO:0000256" key="1">
    <source>
        <dbReference type="SAM" id="MobiDB-lite"/>
    </source>
</evidence>
<comment type="caution">
    <text evidence="2">The sequence shown here is derived from an EMBL/GenBank/DDBJ whole genome shotgun (WGS) entry which is preliminary data.</text>
</comment>
<protein>
    <submittedName>
        <fullName evidence="2">Uncharacterized protein</fullName>
    </submittedName>
</protein>
<dbReference type="Proteomes" id="UP001605036">
    <property type="component" value="Unassembled WGS sequence"/>
</dbReference>
<dbReference type="EMBL" id="JBHFFA010000006">
    <property type="protein sequence ID" value="KAL2623036.1"/>
    <property type="molecule type" value="Genomic_DNA"/>
</dbReference>
<keyword evidence="3" id="KW-1185">Reference proteome</keyword>
<proteinExistence type="predicted"/>
<name>A0ABD1Y8I2_9MARC</name>
<feature type="region of interest" description="Disordered" evidence="1">
    <location>
        <begin position="212"/>
        <end position="251"/>
    </location>
</feature>
<sequence length="372" mass="42962">MAFRCSKNLKTKEVKIPHLTISNRKKMETWGVGGLFAVDWNGTYNNLVEELVTKPKAAGPKFKYRGKPEEWTSEVWREVYNLPKASPEGYIMRGKIQFTELQLLKVVKGERWLSKYRVFLEQIEGNSDFFLFCQILNAIFAPVKPEHFQHNLLAFYHHAWEAITNPDAPTPDWGEAIKKTMARQIKSLGVCNEATCLGPYLAHLYTHFHEMDQQEKEPSKKRKASIQTISDSDTETEPKEEKESPKEVPRVFCEGEASGSKPLDLKLVFAEWENCVESFSRKIGRLFEAFHVEFGSVTAKAVARNLKEMFAPPPVVETDLQPWKEMVRTLVDLLTEEQKKIKLVVEQRDYFEGKNRCSEKIPKIAMWCAQQL</sequence>
<gene>
    <name evidence="2" type="ORF">R1flu_003241</name>
</gene>
<feature type="compositionally biased region" description="Basic and acidic residues" evidence="1">
    <location>
        <begin position="236"/>
        <end position="249"/>
    </location>
</feature>
<evidence type="ECO:0000313" key="2">
    <source>
        <dbReference type="EMBL" id="KAL2623036.1"/>
    </source>
</evidence>